<dbReference type="Proteomes" id="UP001600165">
    <property type="component" value="Unassembled WGS sequence"/>
</dbReference>
<dbReference type="Pfam" id="PF01555">
    <property type="entry name" value="N6_N4_Mtase"/>
    <property type="match status" value="1"/>
</dbReference>
<evidence type="ECO:0000256" key="1">
    <source>
        <dbReference type="ARBA" id="ARBA00006594"/>
    </source>
</evidence>
<dbReference type="EMBL" id="JBHZOL010000071">
    <property type="protein sequence ID" value="MFE4106774.1"/>
    <property type="molecule type" value="Genomic_DNA"/>
</dbReference>
<protein>
    <recommendedName>
        <fullName evidence="4">Methyltransferase</fullName>
        <ecNumber evidence="4">2.1.1.-</ecNumber>
    </recommendedName>
</protein>
<evidence type="ECO:0000256" key="2">
    <source>
        <dbReference type="ARBA" id="ARBA00022603"/>
    </source>
</evidence>
<dbReference type="PRINTS" id="PR00508">
    <property type="entry name" value="S21N4MTFRASE"/>
</dbReference>
<dbReference type="PANTHER" id="PTHR13370:SF3">
    <property type="entry name" value="TRNA (GUANINE(10)-N2)-METHYLTRANSFERASE HOMOLOG"/>
    <property type="match status" value="1"/>
</dbReference>
<dbReference type="EC" id="2.1.1.-" evidence="4"/>
<evidence type="ECO:0000313" key="6">
    <source>
        <dbReference type="EMBL" id="MFE4106774.1"/>
    </source>
</evidence>
<proteinExistence type="inferred from homology"/>
<dbReference type="RefSeq" id="WP_377964957.1">
    <property type="nucleotide sequence ID" value="NZ_JBHZOL010000071.1"/>
</dbReference>
<evidence type="ECO:0000256" key="3">
    <source>
        <dbReference type="ARBA" id="ARBA00022679"/>
    </source>
</evidence>
<comment type="similarity">
    <text evidence="1 4">Belongs to the N(4)/N(6)-methyltransferase family.</text>
</comment>
<dbReference type="Gene3D" id="3.40.50.150">
    <property type="entry name" value="Vaccinia Virus protein VP39"/>
    <property type="match status" value="1"/>
</dbReference>
<keyword evidence="7" id="KW-1185">Reference proteome</keyword>
<dbReference type="InterPro" id="IPR002052">
    <property type="entry name" value="DNA_methylase_N6_adenine_CS"/>
</dbReference>
<dbReference type="PANTHER" id="PTHR13370">
    <property type="entry name" value="RNA METHYLASE-RELATED"/>
    <property type="match status" value="1"/>
</dbReference>
<comment type="caution">
    <text evidence="6">The sequence shown here is derived from an EMBL/GenBank/DDBJ whole genome shotgun (WGS) entry which is preliminary data.</text>
</comment>
<feature type="domain" description="DNA methylase N-4/N-6" evidence="5">
    <location>
        <begin position="61"/>
        <end position="285"/>
    </location>
</feature>
<evidence type="ECO:0000259" key="5">
    <source>
        <dbReference type="Pfam" id="PF01555"/>
    </source>
</evidence>
<gene>
    <name evidence="6" type="ORF">ACFVKH_10835</name>
</gene>
<keyword evidence="3" id="KW-0808">Transferase</keyword>
<evidence type="ECO:0000313" key="7">
    <source>
        <dbReference type="Proteomes" id="UP001600165"/>
    </source>
</evidence>
<dbReference type="SUPFAM" id="SSF53335">
    <property type="entry name" value="S-adenosyl-L-methionine-dependent methyltransferases"/>
    <property type="match status" value="1"/>
</dbReference>
<dbReference type="InterPro" id="IPR029063">
    <property type="entry name" value="SAM-dependent_MTases_sf"/>
</dbReference>
<reference evidence="6 7" key="1">
    <citation type="submission" date="2024-10" db="EMBL/GenBank/DDBJ databases">
        <authorList>
            <person name="Ratan Roy A."/>
            <person name="Morales Sandoval P.H."/>
            <person name="De Los Santos Villalobos S."/>
            <person name="Chakraborty S."/>
            <person name="Mukherjee J."/>
        </authorList>
    </citation>
    <scope>NUCLEOTIDE SEQUENCE [LARGE SCALE GENOMIC DNA]</scope>
    <source>
        <strain evidence="6 7">S1</strain>
    </source>
</reference>
<dbReference type="InterPro" id="IPR001091">
    <property type="entry name" value="RM_Methyltransferase"/>
</dbReference>
<sequence length="322" mass="37061">MSVNKPLAPRNRTLALSQSDCQRYQSRLLTLTTATPLEAVLDRTLHQNFLEALPHLPPQSIDLLFLDPPYNLSKTFNQQRFNRKSLEDYETWLDSWFSQLLPLLKPTASIYCCGDWQSSTAIHRVVSQYCKVRNRITWEREKGRGAKVNWKNCSEDIWFCTLSNQYVFNVEAVKLKRKVMAPYRDRSGQPKDWQATNHGNFRITYPSNLWTDISVPFWSMPENTCHPTQKPEKLLAKLILASSHPGDIVLDPFLGSGTTSVVAKKLGRHYIGIEIDEQFCCLAEKRLELATGDRTIQGYAAGYFWERNTLNQQRCKASPKSN</sequence>
<evidence type="ECO:0000256" key="4">
    <source>
        <dbReference type="RuleBase" id="RU362026"/>
    </source>
</evidence>
<organism evidence="6 7">
    <name type="scientific">Almyronema epifaneia S1</name>
    <dbReference type="NCBI Taxonomy" id="2991925"/>
    <lineage>
        <taxon>Bacteria</taxon>
        <taxon>Bacillati</taxon>
        <taxon>Cyanobacteriota</taxon>
        <taxon>Cyanophyceae</taxon>
        <taxon>Nodosilineales</taxon>
        <taxon>Nodosilineaceae</taxon>
        <taxon>Almyronema</taxon>
        <taxon>Almyronema epifaneia</taxon>
    </lineage>
</organism>
<name>A0ABW6IF08_9CYAN</name>
<dbReference type="PROSITE" id="PS00092">
    <property type="entry name" value="N6_MTASE"/>
    <property type="match status" value="1"/>
</dbReference>
<keyword evidence="2" id="KW-0489">Methyltransferase</keyword>
<accession>A0ABW6IF08</accession>
<dbReference type="InterPro" id="IPR002941">
    <property type="entry name" value="DNA_methylase_N4/N6"/>
</dbReference>